<gene>
    <name evidence="14" type="ORF">BUTYVIB_02414</name>
</gene>
<feature type="transmembrane region" description="Helical" evidence="11">
    <location>
        <begin position="178"/>
        <end position="202"/>
    </location>
</feature>
<evidence type="ECO:0000256" key="4">
    <source>
        <dbReference type="ARBA" id="ARBA00022475"/>
    </source>
</evidence>
<evidence type="ECO:0000259" key="12">
    <source>
        <dbReference type="Pfam" id="PF02687"/>
    </source>
</evidence>
<dbReference type="GeneID" id="98917486"/>
<feature type="transmembrane region" description="Helical" evidence="11">
    <location>
        <begin position="21"/>
        <end position="44"/>
    </location>
</feature>
<evidence type="ECO:0000256" key="2">
    <source>
        <dbReference type="ARBA" id="ARBA00007379"/>
    </source>
</evidence>
<evidence type="ECO:0000256" key="6">
    <source>
        <dbReference type="ARBA" id="ARBA00022692"/>
    </source>
</evidence>
<dbReference type="HOGENOM" id="CLU_073546_2_0_9"/>
<evidence type="ECO:0000256" key="7">
    <source>
        <dbReference type="ARBA" id="ARBA00022989"/>
    </source>
</evidence>
<accession>D4S2U2</accession>
<dbReference type="eggNOG" id="COG2177">
    <property type="taxonomic scope" value="Bacteria"/>
</dbReference>
<evidence type="ECO:0000259" key="13">
    <source>
        <dbReference type="Pfam" id="PF18075"/>
    </source>
</evidence>
<evidence type="ECO:0000313" key="14">
    <source>
        <dbReference type="EMBL" id="EFF67547.1"/>
    </source>
</evidence>
<dbReference type="Pfam" id="PF18075">
    <property type="entry name" value="FtsX_ECD"/>
    <property type="match status" value="1"/>
</dbReference>
<organism evidence="14 15">
    <name type="scientific">Eshraghiella crossota DSM 2876</name>
    <dbReference type="NCBI Taxonomy" id="511680"/>
    <lineage>
        <taxon>Bacteria</taxon>
        <taxon>Bacillati</taxon>
        <taxon>Bacillota</taxon>
        <taxon>Clostridia</taxon>
        <taxon>Lachnospirales</taxon>
        <taxon>Lachnospiraceae</taxon>
        <taxon>Eshraghiella</taxon>
    </lineage>
</organism>
<dbReference type="Proteomes" id="UP000006238">
    <property type="component" value="Unassembled WGS sequence"/>
</dbReference>
<keyword evidence="6 11" id="KW-0812">Transmembrane</keyword>
<name>D4S2U2_9FIRM</name>
<evidence type="ECO:0000256" key="8">
    <source>
        <dbReference type="ARBA" id="ARBA00023136"/>
    </source>
</evidence>
<comment type="subcellular location">
    <subcellularLocation>
        <location evidence="1">Cell membrane</location>
        <topology evidence="1">Multi-pass membrane protein</topology>
    </subcellularLocation>
</comment>
<keyword evidence="15" id="KW-1185">Reference proteome</keyword>
<comment type="function">
    <text evidence="10">Part of the ABC transporter FtsEX involved in asymmetric cellular division facilitating the initiation of sporulation.</text>
</comment>
<feature type="transmembrane region" description="Helical" evidence="11">
    <location>
        <begin position="223"/>
        <end position="247"/>
    </location>
</feature>
<keyword evidence="8 10" id="KW-0472">Membrane</keyword>
<dbReference type="PANTHER" id="PTHR47755">
    <property type="entry name" value="CELL DIVISION PROTEIN FTSX"/>
    <property type="match status" value="1"/>
</dbReference>
<evidence type="ECO:0000256" key="3">
    <source>
        <dbReference type="ARBA" id="ARBA00021907"/>
    </source>
</evidence>
<comment type="similarity">
    <text evidence="2 10">Belongs to the ABC-4 integral membrane protein family. FtsX subfamily.</text>
</comment>
<dbReference type="GO" id="GO:0051301">
    <property type="term" value="P:cell division"/>
    <property type="evidence" value="ECO:0007669"/>
    <property type="project" value="UniProtKB-KW"/>
</dbReference>
<evidence type="ECO:0000256" key="11">
    <source>
        <dbReference type="SAM" id="Phobius"/>
    </source>
</evidence>
<dbReference type="GO" id="GO:0005886">
    <property type="term" value="C:plasma membrane"/>
    <property type="evidence" value="ECO:0007669"/>
    <property type="project" value="UniProtKB-SubCell"/>
</dbReference>
<evidence type="ECO:0000256" key="1">
    <source>
        <dbReference type="ARBA" id="ARBA00004651"/>
    </source>
</evidence>
<sequence length="303" mass="33400">MKFKSFGYCFVQGIKNIGRNRIFSLASAATMTLCIFLIGVFYSITSNINYNIDNISQGLCVKVFFQNDITEERLESIKNTIYENDIVTDIHYTSAEEAWEQYKQKYFGDYYNELADAYENDNPLINSASYEVYFNEPSAQKDLVDYISKIDGVRKVNSSDNAANGLSETGKLVNICSVFVIVLLIAVALFLINNTISIGISVRSDEISIMRLLGAKNSFIRAPFIVEGILLGLIGAVIPIIIVYFAYDGAIRNLLANSSFLSGIIELQGVGAILKLYVPVALILGIGIGLIGSMISLAKHLKA</sequence>
<dbReference type="PIRSF" id="PIRSF003097">
    <property type="entry name" value="FtsX"/>
    <property type="match status" value="1"/>
</dbReference>
<evidence type="ECO:0000256" key="10">
    <source>
        <dbReference type="PIRNR" id="PIRNR003097"/>
    </source>
</evidence>
<evidence type="ECO:0000313" key="15">
    <source>
        <dbReference type="Proteomes" id="UP000006238"/>
    </source>
</evidence>
<dbReference type="InterPro" id="IPR040690">
    <property type="entry name" value="FtsX_ECD"/>
</dbReference>
<feature type="domain" description="FtsX extracellular" evidence="13">
    <location>
        <begin position="61"/>
        <end position="156"/>
    </location>
</feature>
<evidence type="ECO:0000256" key="5">
    <source>
        <dbReference type="ARBA" id="ARBA00022618"/>
    </source>
</evidence>
<keyword evidence="5 10" id="KW-0132">Cell division</keyword>
<reference evidence="14 15" key="1">
    <citation type="submission" date="2010-02" db="EMBL/GenBank/DDBJ databases">
        <authorList>
            <person name="Weinstock G."/>
            <person name="Sodergren E."/>
            <person name="Clifton S."/>
            <person name="Fulton L."/>
            <person name="Fulton B."/>
            <person name="Courtney L."/>
            <person name="Fronick C."/>
            <person name="Harrison M."/>
            <person name="Strong C."/>
            <person name="Farmer C."/>
            <person name="Delahaunty K."/>
            <person name="Markovic C."/>
            <person name="Hall O."/>
            <person name="Minx P."/>
            <person name="Tomlinson C."/>
            <person name="Mitreva M."/>
            <person name="Nelson J."/>
            <person name="Hou S."/>
            <person name="Wollam A."/>
            <person name="Pepin K.H."/>
            <person name="Johnson M."/>
            <person name="Bhonagiri V."/>
            <person name="Zhang X."/>
            <person name="Suruliraj S."/>
            <person name="Warren W."/>
            <person name="Chinwalla A."/>
            <person name="Mardis E.R."/>
            <person name="Wilson R.K."/>
        </authorList>
    </citation>
    <scope>NUCLEOTIDE SEQUENCE [LARGE SCALE GENOMIC DNA]</scope>
    <source>
        <strain evidence="14 15">DSM 2876</strain>
    </source>
</reference>
<dbReference type="Pfam" id="PF02687">
    <property type="entry name" value="FtsX"/>
    <property type="match status" value="1"/>
</dbReference>
<feature type="domain" description="ABC3 transporter permease C-terminal" evidence="12">
    <location>
        <begin position="179"/>
        <end position="299"/>
    </location>
</feature>
<keyword evidence="4 10" id="KW-1003">Cell membrane</keyword>
<dbReference type="Gene3D" id="3.30.70.3040">
    <property type="match status" value="1"/>
</dbReference>
<dbReference type="InterPro" id="IPR004513">
    <property type="entry name" value="FtsX"/>
</dbReference>
<keyword evidence="7 11" id="KW-1133">Transmembrane helix</keyword>
<feature type="transmembrane region" description="Helical" evidence="11">
    <location>
        <begin position="276"/>
        <end position="298"/>
    </location>
</feature>
<dbReference type="STRING" id="45851.BHV86_05715"/>
<dbReference type="PANTHER" id="PTHR47755:SF1">
    <property type="entry name" value="CELL DIVISION PROTEIN FTSX"/>
    <property type="match status" value="1"/>
</dbReference>
<dbReference type="AlphaFoldDB" id="D4S2U2"/>
<dbReference type="RefSeq" id="WP_005604557.1">
    <property type="nucleotide sequence ID" value="NZ_GG663524.1"/>
</dbReference>
<dbReference type="InterPro" id="IPR058204">
    <property type="entry name" value="FtsX_firmicutes-type"/>
</dbReference>
<proteinExistence type="inferred from homology"/>
<dbReference type="InterPro" id="IPR003838">
    <property type="entry name" value="ABC3_permease_C"/>
</dbReference>
<dbReference type="NCBIfam" id="NF038347">
    <property type="entry name" value="FtsX_Gpos"/>
    <property type="match status" value="1"/>
</dbReference>
<protein>
    <recommendedName>
        <fullName evidence="3 10">Cell division protein FtsX</fullName>
    </recommendedName>
</protein>
<evidence type="ECO:0000256" key="9">
    <source>
        <dbReference type="ARBA" id="ARBA00023306"/>
    </source>
</evidence>
<keyword evidence="9 10" id="KW-0131">Cell cycle</keyword>
<dbReference type="EMBL" id="ABWN01000040">
    <property type="protein sequence ID" value="EFF67547.1"/>
    <property type="molecule type" value="Genomic_DNA"/>
</dbReference>
<comment type="caution">
    <text evidence="14">The sequence shown here is derived from an EMBL/GenBank/DDBJ whole genome shotgun (WGS) entry which is preliminary data.</text>
</comment>